<dbReference type="CDD" id="cd01098">
    <property type="entry name" value="PAN_AP_plant"/>
    <property type="match status" value="1"/>
</dbReference>
<dbReference type="SUPFAM" id="SSF51110">
    <property type="entry name" value="alpha-D-mannose-specific plant lectins"/>
    <property type="match status" value="2"/>
</dbReference>
<dbReference type="GO" id="GO:0005524">
    <property type="term" value="F:ATP binding"/>
    <property type="evidence" value="ECO:0007669"/>
    <property type="project" value="UniProtKB-UniRule"/>
</dbReference>
<evidence type="ECO:0000256" key="5">
    <source>
        <dbReference type="ARBA" id="ARBA00022692"/>
    </source>
</evidence>
<dbReference type="PROSITE" id="PS50011">
    <property type="entry name" value="PROTEIN_KINASE_DOM"/>
    <property type="match status" value="1"/>
</dbReference>
<keyword evidence="5 20" id="KW-0812">Transmembrane</keyword>
<evidence type="ECO:0000256" key="8">
    <source>
        <dbReference type="ARBA" id="ARBA00022741"/>
    </source>
</evidence>
<accession>A0A9D5CHV2</accession>
<evidence type="ECO:0000256" key="18">
    <source>
        <dbReference type="PIRNR" id="PIRNR000641"/>
    </source>
</evidence>
<dbReference type="InterPro" id="IPR001480">
    <property type="entry name" value="Bulb-type_lectin_dom"/>
</dbReference>
<evidence type="ECO:0000313" key="24">
    <source>
        <dbReference type="EMBL" id="KAJ0972803.1"/>
    </source>
</evidence>
<keyword evidence="8 18" id="KW-0547">Nucleotide-binding</keyword>
<evidence type="ECO:0000256" key="19">
    <source>
        <dbReference type="PROSITE-ProRule" id="PRU10141"/>
    </source>
</evidence>
<dbReference type="Pfam" id="PF01453">
    <property type="entry name" value="B_lectin"/>
    <property type="match status" value="1"/>
</dbReference>
<keyword evidence="15" id="KW-0325">Glycoprotein</keyword>
<dbReference type="InterPro" id="IPR001245">
    <property type="entry name" value="Ser-Thr/Tyr_kinase_cat_dom"/>
</dbReference>
<evidence type="ECO:0000313" key="25">
    <source>
        <dbReference type="Proteomes" id="UP001085076"/>
    </source>
</evidence>
<evidence type="ECO:0000256" key="21">
    <source>
        <dbReference type="SAM" id="SignalP"/>
    </source>
</evidence>
<keyword evidence="13" id="KW-1015">Disulfide bond</keyword>
<keyword evidence="3" id="KW-0245">EGF-like domain</keyword>
<comment type="similarity">
    <text evidence="18">Belongs to the protein kinase superfamily. Ser/Thr protein kinase family.</text>
</comment>
<dbReference type="PROSITE" id="PS00107">
    <property type="entry name" value="PROTEIN_KINASE_ATP"/>
    <property type="match status" value="1"/>
</dbReference>
<evidence type="ECO:0000256" key="11">
    <source>
        <dbReference type="ARBA" id="ARBA00022989"/>
    </source>
</evidence>
<dbReference type="EMBL" id="JAGGNH010000005">
    <property type="protein sequence ID" value="KAJ0972803.1"/>
    <property type="molecule type" value="Genomic_DNA"/>
</dbReference>
<evidence type="ECO:0000256" key="4">
    <source>
        <dbReference type="ARBA" id="ARBA00022679"/>
    </source>
</evidence>
<keyword evidence="9 18" id="KW-0418">Kinase</keyword>
<comment type="subcellular location">
    <subcellularLocation>
        <location evidence="1">Membrane</location>
        <topology evidence="1">Single-pass type I membrane protein</topology>
    </subcellularLocation>
</comment>
<dbReference type="InterPro" id="IPR051343">
    <property type="entry name" value="G-type_lectin_kinases/EP1-like"/>
</dbReference>
<dbReference type="GO" id="GO:0004674">
    <property type="term" value="F:protein serine/threonine kinase activity"/>
    <property type="evidence" value="ECO:0007669"/>
    <property type="project" value="UniProtKB-KW"/>
</dbReference>
<keyword evidence="7" id="KW-0430">Lectin</keyword>
<dbReference type="FunFam" id="2.90.10.10:FF:000013">
    <property type="entry name" value="G-type lectin S-receptor-like serine/threonine-protein kinase LECRK1"/>
    <property type="match status" value="1"/>
</dbReference>
<dbReference type="SMART" id="SM00108">
    <property type="entry name" value="B_lectin"/>
    <property type="match status" value="1"/>
</dbReference>
<keyword evidence="2 18" id="KW-0723">Serine/threonine-protein kinase</keyword>
<dbReference type="InterPro" id="IPR024171">
    <property type="entry name" value="SRK-like_kinase"/>
</dbReference>
<feature type="domain" description="Protein kinase" evidence="22">
    <location>
        <begin position="531"/>
        <end position="734"/>
    </location>
</feature>
<evidence type="ECO:0000256" key="1">
    <source>
        <dbReference type="ARBA" id="ARBA00004479"/>
    </source>
</evidence>
<dbReference type="GO" id="GO:0051707">
    <property type="term" value="P:response to other organism"/>
    <property type="evidence" value="ECO:0007669"/>
    <property type="project" value="UniProtKB-ARBA"/>
</dbReference>
<dbReference type="InterPro" id="IPR011009">
    <property type="entry name" value="Kinase-like_dom_sf"/>
</dbReference>
<dbReference type="PANTHER" id="PTHR47976">
    <property type="entry name" value="G-TYPE LECTIN S-RECEPTOR-LIKE SERINE/THREONINE-PROTEIN KINASE SD2-5"/>
    <property type="match status" value="1"/>
</dbReference>
<comment type="caution">
    <text evidence="24">The sequence shown here is derived from an EMBL/GenBank/DDBJ whole genome shotgun (WGS) entry which is preliminary data.</text>
</comment>
<evidence type="ECO:0000256" key="15">
    <source>
        <dbReference type="ARBA" id="ARBA00023180"/>
    </source>
</evidence>
<dbReference type="FunFam" id="3.30.200.20:FF:000059">
    <property type="entry name" value="S-receptor-like serine/threonine-protein kinase"/>
    <property type="match status" value="1"/>
</dbReference>
<evidence type="ECO:0000256" key="13">
    <source>
        <dbReference type="ARBA" id="ARBA00023157"/>
    </source>
</evidence>
<keyword evidence="11 20" id="KW-1133">Transmembrane helix</keyword>
<evidence type="ECO:0000256" key="12">
    <source>
        <dbReference type="ARBA" id="ARBA00023136"/>
    </source>
</evidence>
<keyword evidence="10 18" id="KW-0067">ATP-binding</keyword>
<evidence type="ECO:0000256" key="7">
    <source>
        <dbReference type="ARBA" id="ARBA00022734"/>
    </source>
</evidence>
<evidence type="ECO:0000256" key="10">
    <source>
        <dbReference type="ARBA" id="ARBA00022840"/>
    </source>
</evidence>
<keyword evidence="6 21" id="KW-0732">Signal</keyword>
<reference evidence="24" key="1">
    <citation type="submission" date="2021-03" db="EMBL/GenBank/DDBJ databases">
        <authorList>
            <person name="Li Z."/>
            <person name="Yang C."/>
        </authorList>
    </citation>
    <scope>NUCLEOTIDE SEQUENCE</scope>
    <source>
        <strain evidence="24">Dzin_1.0</strain>
        <tissue evidence="24">Leaf</tissue>
    </source>
</reference>
<feature type="domain" description="Bulb-type lectin" evidence="23">
    <location>
        <begin position="39"/>
        <end position="161"/>
    </location>
</feature>
<dbReference type="InterPro" id="IPR017441">
    <property type="entry name" value="Protein_kinase_ATP_BS"/>
</dbReference>
<evidence type="ECO:0000256" key="6">
    <source>
        <dbReference type="ARBA" id="ARBA00022729"/>
    </source>
</evidence>
<dbReference type="CDD" id="cd00028">
    <property type="entry name" value="B_lectin"/>
    <property type="match status" value="1"/>
</dbReference>
<evidence type="ECO:0000256" key="9">
    <source>
        <dbReference type="ARBA" id="ARBA00022777"/>
    </source>
</evidence>
<dbReference type="PIRSF" id="PIRSF000641">
    <property type="entry name" value="SRK"/>
    <property type="match status" value="1"/>
</dbReference>
<evidence type="ECO:0000256" key="16">
    <source>
        <dbReference type="ARBA" id="ARBA00047899"/>
    </source>
</evidence>
<evidence type="ECO:0000259" key="23">
    <source>
        <dbReference type="PROSITE" id="PS50927"/>
    </source>
</evidence>
<keyword evidence="14" id="KW-0675">Receptor</keyword>
<keyword evidence="25" id="KW-1185">Reference proteome</keyword>
<sequence>MLSLSRPHFKLLMMFLFNNVLLQVLLISPLLSVSAQTTYRNISLGTTLTTSGTTTSWLSPSADFAFGFLPLPTNASLFLLAIWFAKTGNNTIVWHANGDSPVPDGSKLQLQTNGILILTDNHGVSIWNTSPSGSASYAALLDTGNLILATRDSSINWQSFDYPKDTLLPTQTLQMNNQLRSQLYDHDFSGGRFVLRMQGDGNLVMYPLALPTESTYQAYWASSTVGLGNQLIFNRSGEMYLEFTNKTLVNITTSKLSMTDFYQRVKLDPDGVLRHYVYPKDKTRRSSSWSDGWTVVDYMPSDICGSFLAYIGAGACGFNSYCVVNQDGRRSCECPPQYSFLNPEDPFQGCKPDFLLPSCSPAATGEQQQGGFVLIEMAKTDWPFCDYENYPSFSEDQCRDNCLKDCFCSAAIFSSLGCFKKRFPLSNGRSGSDSYGKTLIKVASTTINTTSISQGGSPNLHDDKKKDDRKAWIIAGASSLAVSLIILSGSIVTLARNNRGKRLLHQGSGRISESNNNLKRFTYKQLDEATNGFAKELGRGAFGIVYEGVLQSRTVAVKRLINGNSPEIEKEFVAELQSIGQTHHKNLVCLFGYCNDGVNHLLVYEFMSNGSLTGFLFGGVRKPAWNKRVDIAIGIARGLLKNVESHEMGCEDEGVLVYWAYDCYRDGKVESLIRDDEEAMADFELVLRLLMLGIWCVQEDPSRRPTIRRVNQVLDGAVVVPAPPDPSNEYSKSK</sequence>
<evidence type="ECO:0000256" key="2">
    <source>
        <dbReference type="ARBA" id="ARBA00022527"/>
    </source>
</evidence>
<feature type="signal peptide" evidence="21">
    <location>
        <begin position="1"/>
        <end position="35"/>
    </location>
</feature>
<dbReference type="EC" id="2.7.11.1" evidence="18"/>
<dbReference type="Gene3D" id="2.90.10.30">
    <property type="match status" value="1"/>
</dbReference>
<reference evidence="24" key="2">
    <citation type="journal article" date="2022" name="Hortic Res">
        <title>The genome of Dioscorea zingiberensis sheds light on the biosynthesis, origin and evolution of the medicinally important diosgenin saponins.</title>
        <authorList>
            <person name="Li Y."/>
            <person name="Tan C."/>
            <person name="Li Z."/>
            <person name="Guo J."/>
            <person name="Li S."/>
            <person name="Chen X."/>
            <person name="Wang C."/>
            <person name="Dai X."/>
            <person name="Yang H."/>
            <person name="Song W."/>
            <person name="Hou L."/>
            <person name="Xu J."/>
            <person name="Tong Z."/>
            <person name="Xu A."/>
            <person name="Yuan X."/>
            <person name="Wang W."/>
            <person name="Yang Q."/>
            <person name="Chen L."/>
            <person name="Sun Z."/>
            <person name="Wang K."/>
            <person name="Pan B."/>
            <person name="Chen J."/>
            <person name="Bao Y."/>
            <person name="Liu F."/>
            <person name="Qi X."/>
            <person name="Gang D.R."/>
            <person name="Wen J."/>
            <person name="Li J."/>
        </authorList>
    </citation>
    <scope>NUCLEOTIDE SEQUENCE</scope>
    <source>
        <strain evidence="24">Dzin_1.0</strain>
    </source>
</reference>
<feature type="binding site" evidence="19">
    <location>
        <position position="558"/>
    </location>
    <ligand>
        <name>ATP</name>
        <dbReference type="ChEBI" id="CHEBI:30616"/>
    </ligand>
</feature>
<evidence type="ECO:0000256" key="3">
    <source>
        <dbReference type="ARBA" id="ARBA00022536"/>
    </source>
</evidence>
<dbReference type="PROSITE" id="PS50927">
    <property type="entry name" value="BULB_LECTIN"/>
    <property type="match status" value="1"/>
</dbReference>
<evidence type="ECO:0000256" key="20">
    <source>
        <dbReference type="SAM" id="Phobius"/>
    </source>
</evidence>
<dbReference type="AlphaFoldDB" id="A0A9D5CHV2"/>
<proteinExistence type="inferred from homology"/>
<dbReference type="InterPro" id="IPR036426">
    <property type="entry name" value="Bulb-type_lectin_dom_sf"/>
</dbReference>
<organism evidence="24 25">
    <name type="scientific">Dioscorea zingiberensis</name>
    <dbReference type="NCBI Taxonomy" id="325984"/>
    <lineage>
        <taxon>Eukaryota</taxon>
        <taxon>Viridiplantae</taxon>
        <taxon>Streptophyta</taxon>
        <taxon>Embryophyta</taxon>
        <taxon>Tracheophyta</taxon>
        <taxon>Spermatophyta</taxon>
        <taxon>Magnoliopsida</taxon>
        <taxon>Liliopsida</taxon>
        <taxon>Dioscoreales</taxon>
        <taxon>Dioscoreaceae</taxon>
        <taxon>Dioscorea</taxon>
    </lineage>
</organism>
<gene>
    <name evidence="24" type="ORF">J5N97_020762</name>
</gene>
<dbReference type="OrthoDB" id="1930390at2759"/>
<feature type="chain" id="PRO_5039063409" description="Receptor-like serine/threonine-protein kinase" evidence="21">
    <location>
        <begin position="36"/>
        <end position="734"/>
    </location>
</feature>
<evidence type="ECO:0000256" key="17">
    <source>
        <dbReference type="ARBA" id="ARBA00048679"/>
    </source>
</evidence>
<evidence type="ECO:0000256" key="14">
    <source>
        <dbReference type="ARBA" id="ARBA00023170"/>
    </source>
</evidence>
<evidence type="ECO:0000259" key="22">
    <source>
        <dbReference type="PROSITE" id="PS50011"/>
    </source>
</evidence>
<feature type="transmembrane region" description="Helical" evidence="20">
    <location>
        <begin position="471"/>
        <end position="495"/>
    </location>
</feature>
<dbReference type="FunFam" id="2.90.10.30:FF:000001">
    <property type="entry name" value="Serine/threonine-protein kinase"/>
    <property type="match status" value="1"/>
</dbReference>
<keyword evidence="4 18" id="KW-0808">Transferase</keyword>
<dbReference type="InterPro" id="IPR000719">
    <property type="entry name" value="Prot_kinase_dom"/>
</dbReference>
<dbReference type="Pfam" id="PF07714">
    <property type="entry name" value="PK_Tyr_Ser-Thr"/>
    <property type="match status" value="1"/>
</dbReference>
<dbReference type="Gene3D" id="2.90.10.10">
    <property type="entry name" value="Bulb-type lectin domain"/>
    <property type="match status" value="1"/>
</dbReference>
<dbReference type="GO" id="GO:0016020">
    <property type="term" value="C:membrane"/>
    <property type="evidence" value="ECO:0007669"/>
    <property type="project" value="UniProtKB-SubCell"/>
</dbReference>
<comment type="catalytic activity">
    <reaction evidence="17 18">
        <text>L-seryl-[protein] + ATP = O-phospho-L-seryl-[protein] + ADP + H(+)</text>
        <dbReference type="Rhea" id="RHEA:17989"/>
        <dbReference type="Rhea" id="RHEA-COMP:9863"/>
        <dbReference type="Rhea" id="RHEA-COMP:11604"/>
        <dbReference type="ChEBI" id="CHEBI:15378"/>
        <dbReference type="ChEBI" id="CHEBI:29999"/>
        <dbReference type="ChEBI" id="CHEBI:30616"/>
        <dbReference type="ChEBI" id="CHEBI:83421"/>
        <dbReference type="ChEBI" id="CHEBI:456216"/>
        <dbReference type="EC" id="2.7.11.1"/>
    </reaction>
</comment>
<dbReference type="SUPFAM" id="SSF56112">
    <property type="entry name" value="Protein kinase-like (PK-like)"/>
    <property type="match status" value="1"/>
</dbReference>
<dbReference type="Proteomes" id="UP001085076">
    <property type="component" value="Miscellaneous, Linkage group lg05"/>
</dbReference>
<name>A0A9D5CHV2_9LILI</name>
<keyword evidence="12 20" id="KW-0472">Membrane</keyword>
<dbReference type="PANTHER" id="PTHR47976:SF108">
    <property type="entry name" value="G-TYPE LECTIN S-RECEPTOR-LIKE SERINE_THREONINE-PROTEIN KINASE LECRK1"/>
    <property type="match status" value="1"/>
</dbReference>
<protein>
    <recommendedName>
        <fullName evidence="18">Receptor-like serine/threonine-protein kinase</fullName>
        <ecNumber evidence="18">2.7.11.1</ecNumber>
    </recommendedName>
</protein>
<dbReference type="Gene3D" id="1.10.510.10">
    <property type="entry name" value="Transferase(Phosphotransferase) domain 1"/>
    <property type="match status" value="1"/>
</dbReference>
<comment type="catalytic activity">
    <reaction evidence="16 18">
        <text>L-threonyl-[protein] + ATP = O-phospho-L-threonyl-[protein] + ADP + H(+)</text>
        <dbReference type="Rhea" id="RHEA:46608"/>
        <dbReference type="Rhea" id="RHEA-COMP:11060"/>
        <dbReference type="Rhea" id="RHEA-COMP:11605"/>
        <dbReference type="ChEBI" id="CHEBI:15378"/>
        <dbReference type="ChEBI" id="CHEBI:30013"/>
        <dbReference type="ChEBI" id="CHEBI:30616"/>
        <dbReference type="ChEBI" id="CHEBI:61977"/>
        <dbReference type="ChEBI" id="CHEBI:456216"/>
        <dbReference type="EC" id="2.7.11.1"/>
    </reaction>
</comment>